<evidence type="ECO:0000313" key="4">
    <source>
        <dbReference type="Proteomes" id="UP001407405"/>
    </source>
</evidence>
<feature type="transmembrane region" description="Helical" evidence="1">
    <location>
        <begin position="80"/>
        <end position="97"/>
    </location>
</feature>
<dbReference type="RefSeq" id="WP_343186036.1">
    <property type="nucleotide sequence ID" value="NZ_JBCITM010000008.1"/>
</dbReference>
<reference evidence="3 4" key="1">
    <citation type="submission" date="2024-04" db="EMBL/GenBank/DDBJ databases">
        <title>Genome sequencing and metabolic network reconstruction of aminoacids and betaine degradation by Anoxynatronum sibiricum.</title>
        <authorList>
            <person name="Detkova E.N."/>
            <person name="Boltjanskaja Y.V."/>
            <person name="Mardanov A.V."/>
            <person name="Kevbrin V."/>
        </authorList>
    </citation>
    <scope>NUCLEOTIDE SEQUENCE [LARGE SCALE GENOMIC DNA]</scope>
    <source>
        <strain evidence="3 4">Z-7981</strain>
    </source>
</reference>
<comment type="caution">
    <text evidence="3">The sequence shown here is derived from an EMBL/GenBank/DDBJ whole genome shotgun (WGS) entry which is preliminary data.</text>
</comment>
<dbReference type="Pfam" id="PF04892">
    <property type="entry name" value="VanZ"/>
    <property type="match status" value="1"/>
</dbReference>
<dbReference type="PANTHER" id="PTHR28008">
    <property type="entry name" value="DOMAIN PROTEIN, PUTATIVE (AFU_ORTHOLOGUE AFUA_3G10980)-RELATED"/>
    <property type="match status" value="1"/>
</dbReference>
<proteinExistence type="predicted"/>
<evidence type="ECO:0000256" key="1">
    <source>
        <dbReference type="SAM" id="Phobius"/>
    </source>
</evidence>
<dbReference type="Proteomes" id="UP001407405">
    <property type="component" value="Unassembled WGS sequence"/>
</dbReference>
<dbReference type="InterPro" id="IPR016747">
    <property type="entry name" value="Phosphotransbutyrylase"/>
</dbReference>
<name>A0ABU9VU86_9CLOT</name>
<organism evidence="3 4">
    <name type="scientific">Anoxynatronum sibiricum</name>
    <dbReference type="NCBI Taxonomy" id="210623"/>
    <lineage>
        <taxon>Bacteria</taxon>
        <taxon>Bacillati</taxon>
        <taxon>Bacillota</taxon>
        <taxon>Clostridia</taxon>
        <taxon>Eubacteriales</taxon>
        <taxon>Clostridiaceae</taxon>
        <taxon>Anoxynatronum</taxon>
    </lineage>
</organism>
<dbReference type="NCBIfam" id="NF037970">
    <property type="entry name" value="vanZ_1"/>
    <property type="match status" value="2"/>
</dbReference>
<keyword evidence="1" id="KW-1133">Transmembrane helix</keyword>
<evidence type="ECO:0000313" key="3">
    <source>
        <dbReference type="EMBL" id="MEN1760715.1"/>
    </source>
</evidence>
<dbReference type="EMBL" id="JBCITM010000008">
    <property type="protein sequence ID" value="MEN1760715.1"/>
    <property type="molecule type" value="Genomic_DNA"/>
</dbReference>
<feature type="domain" description="VanZ-like" evidence="2">
    <location>
        <begin position="18"/>
        <end position="170"/>
    </location>
</feature>
<dbReference type="PIRSF" id="PIRSF019083">
    <property type="entry name" value="UCP019083_VanZ"/>
    <property type="match status" value="1"/>
</dbReference>
<keyword evidence="1" id="KW-0472">Membrane</keyword>
<feature type="transmembrane region" description="Helical" evidence="1">
    <location>
        <begin position="154"/>
        <end position="171"/>
    </location>
</feature>
<gene>
    <name evidence="3" type="ORF">AAIG11_09535</name>
</gene>
<evidence type="ECO:0000259" key="2">
    <source>
        <dbReference type="Pfam" id="PF04892"/>
    </source>
</evidence>
<keyword evidence="4" id="KW-1185">Reference proteome</keyword>
<feature type="transmembrane region" description="Helical" evidence="1">
    <location>
        <begin position="12"/>
        <end position="33"/>
    </location>
</feature>
<dbReference type="InterPro" id="IPR006976">
    <property type="entry name" value="VanZ-like"/>
</dbReference>
<feature type="transmembrane region" description="Helical" evidence="1">
    <location>
        <begin position="118"/>
        <end position="134"/>
    </location>
</feature>
<accession>A0ABU9VU86</accession>
<protein>
    <submittedName>
        <fullName evidence="3">VanZ family protein</fullName>
    </submittedName>
</protein>
<dbReference type="PANTHER" id="PTHR28008:SF1">
    <property type="entry name" value="DOMAIN PROTEIN, PUTATIVE (AFU_ORTHOLOGUE AFUA_3G10980)-RELATED"/>
    <property type="match status" value="1"/>
</dbReference>
<sequence length="181" mass="20949">MIKQRNMSNVPWRAVISWALVISWMALIFYLSAQPAVDSNALSTGITQRLMTVLQQVFPWLVERMETWQLNRFVRKSGHFFAYMVLGLLVSNALHHSDPQYTGRNEDARHPWNRWKHRHLSQPLVALLICFLYAVSDEVHQLYVPGRGGQVSDVVLDTAGALAGILCYWLGRYRHRRTAFK</sequence>
<keyword evidence="1" id="KW-0812">Transmembrane</keyword>